<organism evidence="2 3">
    <name type="scientific">Stachybotrys chartarum (strain CBS 109288 / IBT 7711)</name>
    <name type="common">Toxic black mold</name>
    <name type="synonym">Stilbospora chartarum</name>
    <dbReference type="NCBI Taxonomy" id="1280523"/>
    <lineage>
        <taxon>Eukaryota</taxon>
        <taxon>Fungi</taxon>
        <taxon>Dikarya</taxon>
        <taxon>Ascomycota</taxon>
        <taxon>Pezizomycotina</taxon>
        <taxon>Sordariomycetes</taxon>
        <taxon>Hypocreomycetidae</taxon>
        <taxon>Hypocreales</taxon>
        <taxon>Stachybotryaceae</taxon>
        <taxon>Stachybotrys</taxon>
    </lineage>
</organism>
<dbReference type="AlphaFoldDB" id="A0A084AU00"/>
<reference evidence="2 3" key="1">
    <citation type="journal article" date="2014" name="BMC Genomics">
        <title>Comparative genome sequencing reveals chemotype-specific gene clusters in the toxigenic black mold Stachybotrys.</title>
        <authorList>
            <person name="Semeiks J."/>
            <person name="Borek D."/>
            <person name="Otwinowski Z."/>
            <person name="Grishin N.V."/>
        </authorList>
    </citation>
    <scope>NUCLEOTIDE SEQUENCE [LARGE SCALE GENOMIC DNA]</scope>
    <source>
        <strain evidence="3">CBS 109288 / IBT 7711</strain>
    </source>
</reference>
<protein>
    <recommendedName>
        <fullName evidence="1">N-acetyltransferase domain-containing protein</fullName>
    </recommendedName>
</protein>
<name>A0A084AU00_STACB</name>
<dbReference type="EMBL" id="KL648566">
    <property type="protein sequence ID" value="KEY68779.1"/>
    <property type="molecule type" value="Genomic_DNA"/>
</dbReference>
<dbReference type="Pfam" id="PF22998">
    <property type="entry name" value="GNAT_LYC1-like"/>
    <property type="match status" value="1"/>
</dbReference>
<dbReference type="Pfam" id="PF13673">
    <property type="entry name" value="Acetyltransf_10"/>
    <property type="match status" value="1"/>
</dbReference>
<dbReference type="PANTHER" id="PTHR34815:SF4">
    <property type="entry name" value="N-ACETYLTRANSFERASE DOMAIN-CONTAINING PROTEIN"/>
    <property type="match status" value="1"/>
</dbReference>
<proteinExistence type="predicted"/>
<gene>
    <name evidence="2" type="ORF">S7711_00648</name>
</gene>
<dbReference type="HOGENOM" id="CLU_038171_0_0_1"/>
<dbReference type="SUPFAM" id="SSF55729">
    <property type="entry name" value="Acyl-CoA N-acyltransferases (Nat)"/>
    <property type="match status" value="1"/>
</dbReference>
<dbReference type="InterPro" id="IPR055100">
    <property type="entry name" value="GNAT_LYC1-like"/>
</dbReference>
<dbReference type="InterPro" id="IPR000182">
    <property type="entry name" value="GNAT_dom"/>
</dbReference>
<dbReference type="Proteomes" id="UP000028045">
    <property type="component" value="Unassembled WGS sequence"/>
</dbReference>
<dbReference type="Gene3D" id="3.40.630.30">
    <property type="match status" value="1"/>
</dbReference>
<evidence type="ECO:0000259" key="1">
    <source>
        <dbReference type="PROSITE" id="PS51186"/>
    </source>
</evidence>
<feature type="domain" description="N-acetyltransferase" evidence="1">
    <location>
        <begin position="11"/>
        <end position="169"/>
    </location>
</feature>
<dbReference type="OrthoDB" id="2020070at2759"/>
<dbReference type="InterPro" id="IPR053013">
    <property type="entry name" value="LAT"/>
</dbReference>
<sequence length="365" mass="41461">MALVERDDGNLVFTRATSDQIKKHFENNAQAWAGPLAQRDYLHIHHDMLKTEANEKGSAVWVLHPPNEPLNIVSSCTTLSRPAAVNTGKGSRTVTAVIVTHIFTRPEFRGKGIATVLLTKVQNVLDSRSDVKVEFSVIYSDFQCGLYERLGWQPYRATQLRILLAKTKVERPPNTEGLDSIELNDMPFASDRDVDMTKTRLTGKRDGNTHARLLATIPVVRLCIWRSKMYEHYFCKQEMAPREYGVKYVSPGTSTGAWAWWVHDFWARKLHLCRLVALRNKGMEDSVARVLEVAAAEASRCGLREVVLWEPTQQVIEGADKLADKLGEGVRITVEDRDSNIPCLRWHGGEGREVIWEEREYYGIM</sequence>
<dbReference type="GO" id="GO:0016747">
    <property type="term" value="F:acyltransferase activity, transferring groups other than amino-acyl groups"/>
    <property type="evidence" value="ECO:0007669"/>
    <property type="project" value="InterPro"/>
</dbReference>
<dbReference type="InterPro" id="IPR016181">
    <property type="entry name" value="Acyl_CoA_acyltransferase"/>
</dbReference>
<evidence type="ECO:0000313" key="2">
    <source>
        <dbReference type="EMBL" id="KEY68779.1"/>
    </source>
</evidence>
<dbReference type="PROSITE" id="PS51186">
    <property type="entry name" value="GNAT"/>
    <property type="match status" value="1"/>
</dbReference>
<accession>A0A084AU00</accession>
<keyword evidence="3" id="KW-1185">Reference proteome</keyword>
<dbReference type="PANTHER" id="PTHR34815">
    <property type="entry name" value="LYSINE ACETYLTRANSFERASE"/>
    <property type="match status" value="1"/>
</dbReference>
<evidence type="ECO:0000313" key="3">
    <source>
        <dbReference type="Proteomes" id="UP000028045"/>
    </source>
</evidence>